<keyword evidence="4" id="KW-0472">Membrane</keyword>
<dbReference type="PROSITE" id="PS51257">
    <property type="entry name" value="PROKAR_LIPOPROTEIN"/>
    <property type="match status" value="1"/>
</dbReference>
<evidence type="ECO:0000256" key="6">
    <source>
        <dbReference type="ARBA" id="ARBA00023288"/>
    </source>
</evidence>
<gene>
    <name evidence="8" type="ORF">WS67_08120</name>
</gene>
<evidence type="ECO:0000256" key="4">
    <source>
        <dbReference type="ARBA" id="ARBA00023136"/>
    </source>
</evidence>
<reference evidence="8 9" key="1">
    <citation type="submission" date="2015-11" db="EMBL/GenBank/DDBJ databases">
        <title>Expanding the genomic diversity of Burkholderia species for the development of highly accurate diagnostics.</title>
        <authorList>
            <person name="Sahl J."/>
            <person name="Keim P."/>
            <person name="Wagner D."/>
        </authorList>
    </citation>
    <scope>NUCLEOTIDE SEQUENCE [LARGE SCALE GENOMIC DNA]</scope>
    <source>
        <strain evidence="8 9">TSV85</strain>
    </source>
</reference>
<dbReference type="AlphaFoldDB" id="A0A103E5V5"/>
<evidence type="ECO:0000256" key="2">
    <source>
        <dbReference type="ARBA" id="ARBA00022475"/>
    </source>
</evidence>
<protein>
    <submittedName>
        <fullName evidence="8">Entericidin</fullName>
    </submittedName>
</protein>
<keyword evidence="2" id="KW-1003">Cell membrane</keyword>
<sequence>MNTHQLKRIVAWLALAGLAWAAAGCNTVAGMGQDIDAAGHAIKKAAQ</sequence>
<dbReference type="GO" id="GO:0009636">
    <property type="term" value="P:response to toxic substance"/>
    <property type="evidence" value="ECO:0007669"/>
    <property type="project" value="InterPro"/>
</dbReference>
<keyword evidence="9" id="KW-1185">Reference proteome</keyword>
<dbReference type="RefSeq" id="WP_059514946.1">
    <property type="nucleotide sequence ID" value="NZ_LOWA01000018.1"/>
</dbReference>
<keyword evidence="6" id="KW-0449">Lipoprotein</keyword>
<evidence type="ECO:0000256" key="3">
    <source>
        <dbReference type="ARBA" id="ARBA00022729"/>
    </source>
</evidence>
<name>A0A103E5V5_9BURK</name>
<comment type="similarity">
    <text evidence="1">Belongs to the EcnA/EcnB lipoprotein family.</text>
</comment>
<dbReference type="Proteomes" id="UP000062788">
    <property type="component" value="Unassembled WGS sequence"/>
</dbReference>
<organism evidence="8 9">
    <name type="scientific">Burkholderia singularis</name>
    <dbReference type="NCBI Taxonomy" id="1503053"/>
    <lineage>
        <taxon>Bacteria</taxon>
        <taxon>Pseudomonadati</taxon>
        <taxon>Pseudomonadota</taxon>
        <taxon>Betaproteobacteria</taxon>
        <taxon>Burkholderiales</taxon>
        <taxon>Burkholderiaceae</taxon>
        <taxon>Burkholderia</taxon>
        <taxon>pseudomallei group</taxon>
    </lineage>
</organism>
<evidence type="ECO:0000313" key="8">
    <source>
        <dbReference type="EMBL" id="KVE28675.1"/>
    </source>
</evidence>
<evidence type="ECO:0000256" key="5">
    <source>
        <dbReference type="ARBA" id="ARBA00023139"/>
    </source>
</evidence>
<dbReference type="InterPro" id="IPR012556">
    <property type="entry name" value="Entericidin"/>
</dbReference>
<comment type="caution">
    <text evidence="8">The sequence shown here is derived from an EMBL/GenBank/DDBJ whole genome shotgun (WGS) entry which is preliminary data.</text>
</comment>
<feature type="signal peptide" evidence="7">
    <location>
        <begin position="1"/>
        <end position="21"/>
    </location>
</feature>
<dbReference type="GO" id="GO:0016020">
    <property type="term" value="C:membrane"/>
    <property type="evidence" value="ECO:0007669"/>
    <property type="project" value="InterPro"/>
</dbReference>
<proteinExistence type="inferred from homology"/>
<feature type="chain" id="PRO_5007114458" evidence="7">
    <location>
        <begin position="22"/>
        <end position="47"/>
    </location>
</feature>
<evidence type="ECO:0000313" key="9">
    <source>
        <dbReference type="Proteomes" id="UP000062788"/>
    </source>
</evidence>
<dbReference type="EMBL" id="LOWA01000018">
    <property type="protein sequence ID" value="KVE28675.1"/>
    <property type="molecule type" value="Genomic_DNA"/>
</dbReference>
<accession>A0A103E5V5</accession>
<keyword evidence="3 7" id="KW-0732">Signal</keyword>
<evidence type="ECO:0000256" key="7">
    <source>
        <dbReference type="SAM" id="SignalP"/>
    </source>
</evidence>
<dbReference type="Pfam" id="PF08085">
    <property type="entry name" value="Entericidin"/>
    <property type="match status" value="1"/>
</dbReference>
<evidence type="ECO:0000256" key="1">
    <source>
        <dbReference type="ARBA" id="ARBA00010296"/>
    </source>
</evidence>
<keyword evidence="5" id="KW-0564">Palmitate</keyword>